<dbReference type="GO" id="GO:0003677">
    <property type="term" value="F:DNA binding"/>
    <property type="evidence" value="ECO:0007669"/>
    <property type="project" value="UniProtKB-KW"/>
</dbReference>
<dbReference type="SUPFAM" id="SSF46785">
    <property type="entry name" value="Winged helix' DNA-binding domain"/>
    <property type="match status" value="1"/>
</dbReference>
<dbReference type="PROSITE" id="PS50931">
    <property type="entry name" value="HTH_LYSR"/>
    <property type="match status" value="1"/>
</dbReference>
<sequence length="264" mass="29139">MERQEIEIFLALAEELHFARTAERLHLAPASISQTVKKLERRFGAPLFTRTTRRAELTALGRQLRDELGPAYEQVRAAIARAGQGLRVGYMSAAIAERLVPLVAEFPARVSIRETGLADLCGPLRRGEVDLSVLPLPIEEPDLTVGPVLLSEPARLAVPADHAADREHFLFVQGLPAYWIDHHLPAPSTTARITTLPGFQEVLAYVAAGLGVAVVGAQTERLYPRPGLKCEQIKGVFRYAFVWRADDPGSRLREEFVRAAQPRA</sequence>
<dbReference type="AlphaFoldDB" id="A0A919JXL8"/>
<dbReference type="InterPro" id="IPR036390">
    <property type="entry name" value="WH_DNA-bd_sf"/>
</dbReference>
<reference evidence="6" key="1">
    <citation type="submission" date="2021-01" db="EMBL/GenBank/DDBJ databases">
        <title>Whole genome shotgun sequence of Actinoplanes rishiriensis NBRC 108556.</title>
        <authorList>
            <person name="Komaki H."/>
            <person name="Tamura T."/>
        </authorList>
    </citation>
    <scope>NUCLEOTIDE SEQUENCE</scope>
    <source>
        <strain evidence="6">NBRC 108556</strain>
    </source>
</reference>
<accession>A0A919JXL8</accession>
<proteinExistence type="inferred from homology"/>
<dbReference type="PANTHER" id="PTHR30346:SF0">
    <property type="entry name" value="HCA OPERON TRANSCRIPTIONAL ACTIVATOR HCAR"/>
    <property type="match status" value="1"/>
</dbReference>
<dbReference type="RefSeq" id="WP_203781673.1">
    <property type="nucleotide sequence ID" value="NZ_BOMV01000027.1"/>
</dbReference>
<comment type="caution">
    <text evidence="6">The sequence shown here is derived from an EMBL/GenBank/DDBJ whole genome shotgun (WGS) entry which is preliminary data.</text>
</comment>
<dbReference type="InterPro" id="IPR005119">
    <property type="entry name" value="LysR_subst-bd"/>
</dbReference>
<gene>
    <name evidence="6" type="ORF">Ari01nite_28370</name>
</gene>
<organism evidence="6 7">
    <name type="scientific">Paractinoplanes rishiriensis</name>
    <dbReference type="NCBI Taxonomy" id="1050105"/>
    <lineage>
        <taxon>Bacteria</taxon>
        <taxon>Bacillati</taxon>
        <taxon>Actinomycetota</taxon>
        <taxon>Actinomycetes</taxon>
        <taxon>Micromonosporales</taxon>
        <taxon>Micromonosporaceae</taxon>
        <taxon>Paractinoplanes</taxon>
    </lineage>
</organism>
<evidence type="ECO:0000256" key="4">
    <source>
        <dbReference type="ARBA" id="ARBA00023163"/>
    </source>
</evidence>
<name>A0A919JXL8_9ACTN</name>
<dbReference type="Pfam" id="PF03466">
    <property type="entry name" value="LysR_substrate"/>
    <property type="match status" value="1"/>
</dbReference>
<dbReference type="Gene3D" id="3.40.190.10">
    <property type="entry name" value="Periplasmic binding protein-like II"/>
    <property type="match status" value="2"/>
</dbReference>
<keyword evidence="2" id="KW-0805">Transcription regulation</keyword>
<dbReference type="EMBL" id="BOMV01000027">
    <property type="protein sequence ID" value="GIE95372.1"/>
    <property type="molecule type" value="Genomic_DNA"/>
</dbReference>
<dbReference type="Pfam" id="PF00126">
    <property type="entry name" value="HTH_1"/>
    <property type="match status" value="1"/>
</dbReference>
<dbReference type="SUPFAM" id="SSF53850">
    <property type="entry name" value="Periplasmic binding protein-like II"/>
    <property type="match status" value="1"/>
</dbReference>
<dbReference type="Proteomes" id="UP000636960">
    <property type="component" value="Unassembled WGS sequence"/>
</dbReference>
<dbReference type="PRINTS" id="PR00039">
    <property type="entry name" value="HTHLYSR"/>
</dbReference>
<dbReference type="InterPro" id="IPR036388">
    <property type="entry name" value="WH-like_DNA-bd_sf"/>
</dbReference>
<dbReference type="InterPro" id="IPR000847">
    <property type="entry name" value="LysR_HTH_N"/>
</dbReference>
<comment type="similarity">
    <text evidence="1">Belongs to the LysR transcriptional regulatory family.</text>
</comment>
<dbReference type="GO" id="GO:0003700">
    <property type="term" value="F:DNA-binding transcription factor activity"/>
    <property type="evidence" value="ECO:0007669"/>
    <property type="project" value="InterPro"/>
</dbReference>
<dbReference type="PANTHER" id="PTHR30346">
    <property type="entry name" value="TRANSCRIPTIONAL DUAL REGULATOR HCAR-RELATED"/>
    <property type="match status" value="1"/>
</dbReference>
<protein>
    <submittedName>
        <fullName evidence="6">LysR family transcriptional regulator</fullName>
    </submittedName>
</protein>
<dbReference type="GO" id="GO:0032993">
    <property type="term" value="C:protein-DNA complex"/>
    <property type="evidence" value="ECO:0007669"/>
    <property type="project" value="TreeGrafter"/>
</dbReference>
<evidence type="ECO:0000259" key="5">
    <source>
        <dbReference type="PROSITE" id="PS50931"/>
    </source>
</evidence>
<evidence type="ECO:0000256" key="3">
    <source>
        <dbReference type="ARBA" id="ARBA00023125"/>
    </source>
</evidence>
<keyword evidence="3" id="KW-0238">DNA-binding</keyword>
<evidence type="ECO:0000256" key="1">
    <source>
        <dbReference type="ARBA" id="ARBA00009437"/>
    </source>
</evidence>
<evidence type="ECO:0000256" key="2">
    <source>
        <dbReference type="ARBA" id="ARBA00023015"/>
    </source>
</evidence>
<keyword evidence="4" id="KW-0804">Transcription</keyword>
<dbReference type="Gene3D" id="1.10.10.10">
    <property type="entry name" value="Winged helix-like DNA-binding domain superfamily/Winged helix DNA-binding domain"/>
    <property type="match status" value="1"/>
</dbReference>
<evidence type="ECO:0000313" key="6">
    <source>
        <dbReference type="EMBL" id="GIE95372.1"/>
    </source>
</evidence>
<feature type="domain" description="HTH lysR-type" evidence="5">
    <location>
        <begin position="1"/>
        <end position="58"/>
    </location>
</feature>
<keyword evidence="7" id="KW-1185">Reference proteome</keyword>
<evidence type="ECO:0000313" key="7">
    <source>
        <dbReference type="Proteomes" id="UP000636960"/>
    </source>
</evidence>